<sequence>MAGHIGISEGIGISMNSLSFDLITSEMRPYLTIDNHIIEELYESADIFILMDISELSNKDFMNFYSACFQSYEKFKELEKVRIPSWEEVLDKLREDPRFSKNET</sequence>
<evidence type="ECO:0000313" key="1">
    <source>
        <dbReference type="EMBL" id="SUX21962.1"/>
    </source>
</evidence>
<keyword evidence="2" id="KW-1185">Reference proteome</keyword>
<dbReference type="RefSeq" id="WP_147293462.1">
    <property type="nucleotide sequence ID" value="NZ_JBHLZC010000001.1"/>
</dbReference>
<dbReference type="CDD" id="cd20690">
    <property type="entry name" value="CdiI_BpE479-like"/>
    <property type="match status" value="1"/>
</dbReference>
<organism evidence="1 2">
    <name type="scientific">Cardiobacterium valvarum</name>
    <dbReference type="NCBI Taxonomy" id="194702"/>
    <lineage>
        <taxon>Bacteria</taxon>
        <taxon>Pseudomonadati</taxon>
        <taxon>Pseudomonadota</taxon>
        <taxon>Gammaproteobacteria</taxon>
        <taxon>Cardiobacteriales</taxon>
        <taxon>Cardiobacteriaceae</taxon>
        <taxon>Cardiobacterium</taxon>
    </lineage>
</organism>
<dbReference type="AlphaFoldDB" id="A0A381E6E3"/>
<proteinExistence type="predicted"/>
<reference evidence="1 2" key="1">
    <citation type="submission" date="2018-06" db="EMBL/GenBank/DDBJ databases">
        <authorList>
            <consortium name="Pathogen Informatics"/>
            <person name="Doyle S."/>
        </authorList>
    </citation>
    <scope>NUCLEOTIDE SEQUENCE [LARGE SCALE GENOMIC DNA]</scope>
    <source>
        <strain evidence="1 2">NCTC13294</strain>
    </source>
</reference>
<dbReference type="Proteomes" id="UP000254572">
    <property type="component" value="Unassembled WGS sequence"/>
</dbReference>
<protein>
    <submittedName>
        <fullName evidence="1">Uncharacterized protein</fullName>
    </submittedName>
</protein>
<gene>
    <name evidence="1" type="ORF">NCTC13294_01133</name>
</gene>
<dbReference type="EMBL" id="UFUW01000001">
    <property type="protein sequence ID" value="SUX21962.1"/>
    <property type="molecule type" value="Genomic_DNA"/>
</dbReference>
<evidence type="ECO:0000313" key="2">
    <source>
        <dbReference type="Proteomes" id="UP000254572"/>
    </source>
</evidence>
<name>A0A381E6E3_9GAMM</name>
<accession>A0A381E6E3</accession>
<dbReference type="OrthoDB" id="95129at2"/>